<dbReference type="NCBIfam" id="TIGR02595">
    <property type="entry name" value="PEP_CTERM"/>
    <property type="match status" value="1"/>
</dbReference>
<name>A0A139SI16_9BACT</name>
<evidence type="ECO:0000313" key="3">
    <source>
        <dbReference type="Proteomes" id="UP000071392"/>
    </source>
</evidence>
<gene>
    <name evidence="2" type="ORF">AXK12_07890</name>
</gene>
<evidence type="ECO:0008006" key="4">
    <source>
        <dbReference type="Google" id="ProtNLM"/>
    </source>
</evidence>
<dbReference type="EMBL" id="LSZP01000060">
    <property type="protein sequence ID" value="KXU34186.1"/>
    <property type="molecule type" value="Genomic_DNA"/>
</dbReference>
<dbReference type="Proteomes" id="UP000071392">
    <property type="component" value="Unassembled WGS sequence"/>
</dbReference>
<accession>A0A139SI16</accession>
<keyword evidence="3" id="KW-1185">Reference proteome</keyword>
<proteinExistence type="predicted"/>
<dbReference type="InterPro" id="IPR013424">
    <property type="entry name" value="Ice-binding_C"/>
</dbReference>
<sequence>MPPDDAAVFFGALSSFGADLDAREEVVIAGGTSIGSLWFEGHEEGPGYTLSSDGGLTLGANVGDQEHIIAVADWYRSRETRIFAPTISIHSTAASTVRISNQSLAGLLISGQPTGINDPLATGSTFGIGSHKLQIRGGSMTHIASGLTGTGRIDVDTDRTQLILNANNSGWTNGSLNIVGHAIAVIKNSGALSATTTVNQFVTETELNPRSANGTLMLRSTLDTAPNGLTLAPKEIYVFSQGAGRSTNIDNPSGSDYRKAAGFSGAIYNDSGDNTISSAIKHSNPQFSALFPTWFYSRSGNLKLTGKIDIESSMFMKDGQGVITLTYADNVQFPDQGNKGTGGTQIVMGELRIENSHWALSGGFNAELSFATTLLLSGGVLGLGVDTHFTRKVSDGGWENGALPAGSVKWIGARGGFLARGTTEKTVNLTVSHGPPISSSVDNVTAGGRVNWHKGGFMGSWEHRFADKDTINMQNGGRLVLGSETYEGFLHWKNDIYFGNHAQFQAEYEALLADAGLDTNSRYTNQRVIEIQEGVAQMEGALSGEGFGLVKTGEGLLRLTSSASSYDGGTRIEAGALQGDVNNLNFTNLRLAGGVYMPNMKNRANEVFTVSLGTGNGEFRWLGSGGFAAGESSTTIRIGTDPESSLSWEDEHFLSDGSELILGHSLSSATLTWDKALETNGTQTVRVARGRLDSVDYDAVLNQSVSGTGLVIVGDGRLAMRAANALNTFSVRGATVTLNEAGALPGILVGGVLTGTQIFVRESGTLTLDNRTTDLAGRLGANSTLTLDGGTFRYRKGSGSGARDTETLGTLKLEGGSNTIAIEATGAMVLEFAGFDRNDDERATLDLISEAVFSPTGVRLQLPNAQNAFGDFGNMSPWATVNGTDWVSQDANGTITQLADYVTAAPGATWTTTSNINIGNTNRTLDQSRAVRSLRMGSGELNLAAGRTLTVDSGGLLFANGAAGKISGAGSLTTASGGTLYAHVYGSGSGGATAEINARITGGIDFVKAGPETLRLTSDGTSSFRNIYVHGGRLELDLGANGRINTTGKIIVGDRSGTDVLRLPKYNNQLTGERHIVLRGGNYGAGVLEFALKPAGLPGTTAFAGTTHRLKTLEVQGQGVIDFRGGEVGMANYLYIDELIIGVGSKLTIRNWFEGEDYLLVHRSKYDEYRYTDPSGLNGGILANTNQRVEFEGYSFLYIAHYNEDYYEVTPFPRQMATYFPEPSTYGAILGATGLGLLLWRRHKPRRPNQE</sequence>
<dbReference type="STRING" id="1548208.AXK12_07890"/>
<dbReference type="AlphaFoldDB" id="A0A139SI16"/>
<dbReference type="NCBIfam" id="TIGR02601">
    <property type="entry name" value="autotrns_rpt"/>
    <property type="match status" value="1"/>
</dbReference>
<evidence type="ECO:0000256" key="1">
    <source>
        <dbReference type="ARBA" id="ARBA00022729"/>
    </source>
</evidence>
<dbReference type="Pfam" id="PF12951">
    <property type="entry name" value="PATR"/>
    <property type="match status" value="1"/>
</dbReference>
<protein>
    <recommendedName>
        <fullName evidence="4">PEP-CTERM protein-sorting domain-containing protein</fullName>
    </recommendedName>
</protein>
<evidence type="ECO:0000313" key="2">
    <source>
        <dbReference type="EMBL" id="KXU34186.1"/>
    </source>
</evidence>
<keyword evidence="1" id="KW-0732">Signal</keyword>
<dbReference type="InterPro" id="IPR013425">
    <property type="entry name" value="Autotrns_rpt"/>
</dbReference>
<comment type="caution">
    <text evidence="2">The sequence shown here is derived from an EMBL/GenBank/DDBJ whole genome shotgun (WGS) entry which is preliminary data.</text>
</comment>
<organism evidence="2 3">
    <name type="scientific">Cephaloticoccus capnophilus</name>
    <dbReference type="NCBI Taxonomy" id="1548208"/>
    <lineage>
        <taxon>Bacteria</taxon>
        <taxon>Pseudomonadati</taxon>
        <taxon>Verrucomicrobiota</taxon>
        <taxon>Opitutia</taxon>
        <taxon>Opitutales</taxon>
        <taxon>Opitutaceae</taxon>
        <taxon>Cephaloticoccus</taxon>
    </lineage>
</organism>
<reference evidence="2 3" key="1">
    <citation type="submission" date="2016-02" db="EMBL/GenBank/DDBJ databases">
        <authorList>
            <person name="Wen L."/>
            <person name="He K."/>
            <person name="Yang H."/>
        </authorList>
    </citation>
    <scope>NUCLEOTIDE SEQUENCE [LARGE SCALE GENOMIC DNA]</scope>
    <source>
        <strain evidence="2 3">CV41</strain>
    </source>
</reference>